<keyword evidence="2" id="KW-1185">Reference proteome</keyword>
<gene>
    <name evidence="1" type="ORF">SCF082_LOCUS25883</name>
</gene>
<dbReference type="Pfam" id="PF05721">
    <property type="entry name" value="PhyH"/>
    <property type="match status" value="1"/>
</dbReference>
<proteinExistence type="predicted"/>
<dbReference type="PANTHER" id="PTHR37563:SF2">
    <property type="entry name" value="PHYTANOYL-COA DIOXYGENASE FAMILY PROTEIN (AFU_ORTHOLOGUE AFUA_2G03330)"/>
    <property type="match status" value="1"/>
</dbReference>
<comment type="caution">
    <text evidence="1">The sequence shown here is derived from an EMBL/GenBank/DDBJ whole genome shotgun (WGS) entry which is preliminary data.</text>
</comment>
<name>A0ABP0M573_9DINO</name>
<evidence type="ECO:0000313" key="1">
    <source>
        <dbReference type="EMBL" id="CAK9045862.1"/>
    </source>
</evidence>
<protein>
    <submittedName>
        <fullName evidence="1">Chloroplastic</fullName>
    </submittedName>
</protein>
<dbReference type="Proteomes" id="UP001642464">
    <property type="component" value="Unassembled WGS sequence"/>
</dbReference>
<dbReference type="InterPro" id="IPR008775">
    <property type="entry name" value="Phytyl_CoA_dOase-like"/>
</dbReference>
<dbReference type="SUPFAM" id="SSF51197">
    <property type="entry name" value="Clavaminate synthase-like"/>
    <property type="match status" value="1"/>
</dbReference>
<dbReference type="InterPro" id="IPR051961">
    <property type="entry name" value="Fungal_Metabolite_Diox"/>
</dbReference>
<dbReference type="EMBL" id="CAXAMM010019502">
    <property type="protein sequence ID" value="CAK9045862.1"/>
    <property type="molecule type" value="Genomic_DNA"/>
</dbReference>
<dbReference type="PANTHER" id="PTHR37563">
    <property type="entry name" value="PHYTANOYL-COA DIOXYGENASE FAMILY PROTEIN (AFU_ORTHOLOGUE AFUA_2G03330)"/>
    <property type="match status" value="1"/>
</dbReference>
<reference evidence="1 2" key="1">
    <citation type="submission" date="2024-02" db="EMBL/GenBank/DDBJ databases">
        <authorList>
            <person name="Chen Y."/>
            <person name="Shah S."/>
            <person name="Dougan E. K."/>
            <person name="Thang M."/>
            <person name="Chan C."/>
        </authorList>
    </citation>
    <scope>NUCLEOTIDE SEQUENCE [LARGE SCALE GENOMIC DNA]</scope>
</reference>
<evidence type="ECO:0000313" key="2">
    <source>
        <dbReference type="Proteomes" id="UP001642464"/>
    </source>
</evidence>
<accession>A0ABP0M573</accession>
<dbReference type="Gene3D" id="2.60.120.620">
    <property type="entry name" value="q2cbj1_9rhob like domain"/>
    <property type="match status" value="1"/>
</dbReference>
<organism evidence="1 2">
    <name type="scientific">Durusdinium trenchii</name>
    <dbReference type="NCBI Taxonomy" id="1381693"/>
    <lineage>
        <taxon>Eukaryota</taxon>
        <taxon>Sar</taxon>
        <taxon>Alveolata</taxon>
        <taxon>Dinophyceae</taxon>
        <taxon>Suessiales</taxon>
        <taxon>Symbiodiniaceae</taxon>
        <taxon>Durusdinium</taxon>
    </lineage>
</organism>
<sequence length="447" mass="49825">MVLEGIKYELRQTFYEFLTLKADWRRISRRVAPVAAFVTLGAGVLYARKRQNPPDSGFLASCTFTCGSSSSALLKEVRSQAPDFAALQRAARRWRGPMERDLMRVQLGRESTVAVVQRLVAEWQEAGYFAEPLTVKRPREAFPGIDLISQVDESYGRDIGSEVPLCLLEDGHAVRSLSPEDWMAASDSLEVHGAVVLRELISTEQVMRLRERMHLQSSQLDLAKCKGGVPPIREFNSKPLQAEDEDLEPHMSTPGRKHFYLRGRIFEQQVAEAQAGAMPLVWEHLLKQGAPQGLKPYLSEVQLMVSDPCAVDQFWHVDNAASGLTLVVPLTAIPGDMGGTLLLPGSHHLFSNQGTVSRVQNFFSSLLSANGQPSVMLNAGDAFLYDSRLLHRSAANRRYDRTAAVLVFRYDFERPPGMGLIAAQIWSWTGNLLSGLHRFYSRLPPPP</sequence>